<dbReference type="AlphaFoldDB" id="A0A379ZSJ4"/>
<evidence type="ECO:0000313" key="1">
    <source>
        <dbReference type="EMBL" id="SUI66773.1"/>
    </source>
</evidence>
<accession>A0A379ZSJ4</accession>
<evidence type="ECO:0008006" key="3">
    <source>
        <dbReference type="Google" id="ProtNLM"/>
    </source>
</evidence>
<evidence type="ECO:0000313" key="2">
    <source>
        <dbReference type="Proteomes" id="UP000254765"/>
    </source>
</evidence>
<dbReference type="Gene3D" id="3.40.50.10400">
    <property type="entry name" value="Hypothetical protein PA1492"/>
    <property type="match status" value="1"/>
</dbReference>
<name>A0A379ZSJ4_SERMA</name>
<protein>
    <recommendedName>
        <fullName evidence="3">NUDIX hydrolase</fullName>
    </recommendedName>
</protein>
<proteinExistence type="predicted"/>
<reference evidence="1 2" key="1">
    <citation type="submission" date="2018-06" db="EMBL/GenBank/DDBJ databases">
        <authorList>
            <consortium name="Pathogen Informatics"/>
            <person name="Doyle S."/>
        </authorList>
    </citation>
    <scope>NUCLEOTIDE SEQUENCE [LARGE SCALE GENOMIC DNA]</scope>
    <source>
        <strain evidence="1 2">NCTC10211</strain>
    </source>
</reference>
<sequence>MMKAQQILIAGPYRSGTDGDPQRIAANLARLEQAALAVYQRGHVPVIGEWLALPLAAAAGSTQVGDAVSEAFLYPVAHRLIAQCQAVYRIEGASAGADNDVRLANEWGLTVYRHLEEIPSVQA</sequence>
<dbReference type="Proteomes" id="UP000254765">
    <property type="component" value="Unassembled WGS sequence"/>
</dbReference>
<dbReference type="EMBL" id="UGYK01000002">
    <property type="protein sequence ID" value="SUI66773.1"/>
    <property type="molecule type" value="Genomic_DNA"/>
</dbReference>
<gene>
    <name evidence="1" type="ORF">NCTC10211_04125</name>
</gene>
<organism evidence="1 2">
    <name type="scientific">Serratia marcescens</name>
    <dbReference type="NCBI Taxonomy" id="615"/>
    <lineage>
        <taxon>Bacteria</taxon>
        <taxon>Pseudomonadati</taxon>
        <taxon>Pseudomonadota</taxon>
        <taxon>Gammaproteobacteria</taxon>
        <taxon>Enterobacterales</taxon>
        <taxon>Yersiniaceae</taxon>
        <taxon>Serratia</taxon>
    </lineage>
</organism>